<dbReference type="Proteomes" id="UP000269265">
    <property type="component" value="Unassembled WGS sequence"/>
</dbReference>
<name>A0A3R8S5M1_9BURK</name>
<feature type="domain" description="ATPase dynein-related AAA" evidence="4">
    <location>
        <begin position="37"/>
        <end position="170"/>
    </location>
</feature>
<dbReference type="EMBL" id="RSED01000017">
    <property type="protein sequence ID" value="RRS02938.1"/>
    <property type="molecule type" value="Genomic_DNA"/>
</dbReference>
<dbReference type="InterPro" id="IPR011704">
    <property type="entry name" value="ATPase_dyneun-rel_AAA"/>
</dbReference>
<dbReference type="OrthoDB" id="9808317at2"/>
<keyword evidence="3" id="KW-0067">ATP-binding</keyword>
<dbReference type="Pfam" id="PF07728">
    <property type="entry name" value="AAA_5"/>
    <property type="match status" value="1"/>
</dbReference>
<dbReference type="SUPFAM" id="SSF52540">
    <property type="entry name" value="P-loop containing nucleoside triphosphate hydrolases"/>
    <property type="match status" value="1"/>
</dbReference>
<evidence type="ECO:0000313" key="6">
    <source>
        <dbReference type="EMBL" id="RRS02938.1"/>
    </source>
</evidence>
<dbReference type="PANTHER" id="PTHR42759:SF7">
    <property type="entry name" value="DENITRIFICATION REGULATORY PROTEIN NIRQ"/>
    <property type="match status" value="1"/>
</dbReference>
<dbReference type="AlphaFoldDB" id="A0A3R8S5M1"/>
<gene>
    <name evidence="6" type="ORF">EIP75_18075</name>
</gene>
<evidence type="ECO:0000259" key="5">
    <source>
        <dbReference type="Pfam" id="PF08406"/>
    </source>
</evidence>
<evidence type="ECO:0000313" key="7">
    <source>
        <dbReference type="Proteomes" id="UP000269265"/>
    </source>
</evidence>
<protein>
    <submittedName>
        <fullName evidence="6">CbbQ/NirQ/NorQ/GpvN family protein</fullName>
    </submittedName>
</protein>
<dbReference type="GO" id="GO:0016887">
    <property type="term" value="F:ATP hydrolysis activity"/>
    <property type="evidence" value="ECO:0007669"/>
    <property type="project" value="InterPro"/>
</dbReference>
<organism evidence="6 7">
    <name type="scientific">Aquabacterium soli</name>
    <dbReference type="NCBI Taxonomy" id="2493092"/>
    <lineage>
        <taxon>Bacteria</taxon>
        <taxon>Pseudomonadati</taxon>
        <taxon>Pseudomonadota</taxon>
        <taxon>Betaproteobacteria</taxon>
        <taxon>Burkholderiales</taxon>
        <taxon>Aquabacterium</taxon>
    </lineage>
</organism>
<dbReference type="InterPro" id="IPR013615">
    <property type="entry name" value="CbbQ_C"/>
</dbReference>
<evidence type="ECO:0000256" key="3">
    <source>
        <dbReference type="ARBA" id="ARBA00022840"/>
    </source>
</evidence>
<keyword evidence="2" id="KW-0547">Nucleotide-binding</keyword>
<dbReference type="PANTHER" id="PTHR42759">
    <property type="entry name" value="MOXR FAMILY PROTEIN"/>
    <property type="match status" value="1"/>
</dbReference>
<dbReference type="InterPro" id="IPR050764">
    <property type="entry name" value="CbbQ/NirQ/NorQ/GpvN"/>
</dbReference>
<keyword evidence="7" id="KW-1185">Reference proteome</keyword>
<proteinExistence type="inferred from homology"/>
<dbReference type="Gene3D" id="3.40.50.300">
    <property type="entry name" value="P-loop containing nucleotide triphosphate hydrolases"/>
    <property type="match status" value="1"/>
</dbReference>
<dbReference type="InterPro" id="IPR027417">
    <property type="entry name" value="P-loop_NTPase"/>
</dbReference>
<reference evidence="6 7" key="1">
    <citation type="submission" date="2018-12" db="EMBL/GenBank/DDBJ databases">
        <title>The whole draft genome of Aquabacterium sp. SJQ9.</title>
        <authorList>
            <person name="Sun L."/>
            <person name="Gao X."/>
            <person name="Chen W."/>
            <person name="Huang K."/>
        </authorList>
    </citation>
    <scope>NUCLEOTIDE SEQUENCE [LARGE SCALE GENOMIC DNA]</scope>
    <source>
        <strain evidence="6 7">SJQ9</strain>
    </source>
</reference>
<evidence type="ECO:0000256" key="2">
    <source>
        <dbReference type="ARBA" id="ARBA00022741"/>
    </source>
</evidence>
<dbReference type="GO" id="GO:0005524">
    <property type="term" value="F:ATP binding"/>
    <property type="evidence" value="ECO:0007669"/>
    <property type="project" value="UniProtKB-KW"/>
</dbReference>
<comment type="similarity">
    <text evidence="1">Belongs to the CbbQ/NirQ/NorQ/GpvN family.</text>
</comment>
<sequence>MDDADLSGYRIAQEPHYRAQGDEITLFEAAWRTRMPMLLKGPTGCGKTRFVEHMAWRLGRPLITVSCHEDLTAGDLAGRWLLEDDSTHWQDGPLTMAARHGAICYLDEVVEARQDTTVLIHPLADTRRQFTLDRKGEVLTAHPDFMLVVSYNPGYQSLSKDLKTSTRQRFAAIDFDYLAPQQEAEVVATESGVSPDMAQRLVALGERTRRLRGHGLEEGASTRMLIHAGALIAGGIAPTLACRTAITAPLADGEDMRLALSQAIDALL</sequence>
<evidence type="ECO:0000259" key="4">
    <source>
        <dbReference type="Pfam" id="PF07728"/>
    </source>
</evidence>
<feature type="domain" description="CbbQ/NirQ/NorQ C-terminal" evidence="5">
    <location>
        <begin position="183"/>
        <end position="266"/>
    </location>
</feature>
<comment type="caution">
    <text evidence="6">The sequence shown here is derived from an EMBL/GenBank/DDBJ whole genome shotgun (WGS) entry which is preliminary data.</text>
</comment>
<dbReference type="Pfam" id="PF08406">
    <property type="entry name" value="CbbQ_C"/>
    <property type="match status" value="1"/>
</dbReference>
<accession>A0A3R8S5M1</accession>
<evidence type="ECO:0000256" key="1">
    <source>
        <dbReference type="ARBA" id="ARBA00009417"/>
    </source>
</evidence>